<evidence type="ECO:0000313" key="2">
    <source>
        <dbReference type="Proteomes" id="UP000015104"/>
    </source>
</evidence>
<accession>T1KJN8</accession>
<sequence length="59" mass="6218">MGILICPPLCLANESSGLSATCTKDDDCKFLVELNYSCFKPNGSDPGYCAPSAAFHSTI</sequence>
<protein>
    <submittedName>
        <fullName evidence="1">Uncharacterized protein</fullName>
    </submittedName>
</protein>
<dbReference type="Proteomes" id="UP000015104">
    <property type="component" value="Unassembled WGS sequence"/>
</dbReference>
<evidence type="ECO:0000313" key="1">
    <source>
        <dbReference type="EnsemblMetazoa" id="tetur13g00610.1"/>
    </source>
</evidence>
<reference evidence="1" key="2">
    <citation type="submission" date="2015-06" db="UniProtKB">
        <authorList>
            <consortium name="EnsemblMetazoa"/>
        </authorList>
    </citation>
    <scope>IDENTIFICATION</scope>
</reference>
<keyword evidence="2" id="KW-1185">Reference proteome</keyword>
<dbReference type="EnsemblMetazoa" id="tetur13g00610.1">
    <property type="protein sequence ID" value="tetur13g00610.1"/>
    <property type="gene ID" value="tetur13g00610"/>
</dbReference>
<proteinExistence type="predicted"/>
<dbReference type="EMBL" id="CAEY01000163">
    <property type="status" value="NOT_ANNOTATED_CDS"/>
    <property type="molecule type" value="Genomic_DNA"/>
</dbReference>
<reference evidence="2" key="1">
    <citation type="submission" date="2011-08" db="EMBL/GenBank/DDBJ databases">
        <authorList>
            <person name="Rombauts S."/>
        </authorList>
    </citation>
    <scope>NUCLEOTIDE SEQUENCE</scope>
    <source>
        <strain evidence="2">London</strain>
    </source>
</reference>
<dbReference type="HOGENOM" id="CLU_2963794_0_0_1"/>
<dbReference type="AlphaFoldDB" id="T1KJN8"/>
<name>T1KJN8_TETUR</name>
<organism evidence="1 2">
    <name type="scientific">Tetranychus urticae</name>
    <name type="common">Two-spotted spider mite</name>
    <dbReference type="NCBI Taxonomy" id="32264"/>
    <lineage>
        <taxon>Eukaryota</taxon>
        <taxon>Metazoa</taxon>
        <taxon>Ecdysozoa</taxon>
        <taxon>Arthropoda</taxon>
        <taxon>Chelicerata</taxon>
        <taxon>Arachnida</taxon>
        <taxon>Acari</taxon>
        <taxon>Acariformes</taxon>
        <taxon>Trombidiformes</taxon>
        <taxon>Prostigmata</taxon>
        <taxon>Eleutherengona</taxon>
        <taxon>Raphignathae</taxon>
        <taxon>Tetranychoidea</taxon>
        <taxon>Tetranychidae</taxon>
        <taxon>Tetranychus</taxon>
    </lineage>
</organism>